<accession>A0ABU7P4A5</accession>
<dbReference type="RefSeq" id="WP_330792517.1">
    <property type="nucleotide sequence ID" value="NZ_JAZEWV010000001.1"/>
</dbReference>
<dbReference type="Proteomes" id="UP001344658">
    <property type="component" value="Unassembled WGS sequence"/>
</dbReference>
<comment type="caution">
    <text evidence="1">The sequence shown here is derived from an EMBL/GenBank/DDBJ whole genome shotgun (WGS) entry which is preliminary data.</text>
</comment>
<gene>
    <name evidence="1" type="ORF">V2S66_01520</name>
</gene>
<sequence>MNAPTPLLRRGYWCECWTTRTGEAPALLASIDVATPADAIRWIRIALRTITPALDRAASHDAWAWLTTGQLDATQLLQADKPCTYTTHHATTTIEWTARPVTFLALAHRTADQPACANAFSPRVRTE</sequence>
<protein>
    <submittedName>
        <fullName evidence="1">Uncharacterized protein</fullName>
    </submittedName>
</protein>
<reference evidence="1 2" key="1">
    <citation type="submission" date="2023-12" db="EMBL/GenBank/DDBJ databases">
        <title>Streptomyces sp. V4-01.</title>
        <authorList>
            <person name="Somphong A."/>
            <person name="Phongsopitanun W."/>
        </authorList>
    </citation>
    <scope>NUCLEOTIDE SEQUENCE [LARGE SCALE GENOMIC DNA]</scope>
    <source>
        <strain evidence="1 2">V4-01</strain>
    </source>
</reference>
<keyword evidence="2" id="KW-1185">Reference proteome</keyword>
<dbReference type="EMBL" id="JAZEWV010000001">
    <property type="protein sequence ID" value="MEE4540644.1"/>
    <property type="molecule type" value="Genomic_DNA"/>
</dbReference>
<proteinExistence type="predicted"/>
<evidence type="ECO:0000313" key="2">
    <source>
        <dbReference type="Proteomes" id="UP001344658"/>
    </source>
</evidence>
<name>A0ABU7P4A5_9ACTN</name>
<evidence type="ECO:0000313" key="1">
    <source>
        <dbReference type="EMBL" id="MEE4540644.1"/>
    </source>
</evidence>
<organism evidence="1 2">
    <name type="scientific">Actinacidiphila polyblastidii</name>
    <dbReference type="NCBI Taxonomy" id="3110430"/>
    <lineage>
        <taxon>Bacteria</taxon>
        <taxon>Bacillati</taxon>
        <taxon>Actinomycetota</taxon>
        <taxon>Actinomycetes</taxon>
        <taxon>Kitasatosporales</taxon>
        <taxon>Streptomycetaceae</taxon>
        <taxon>Actinacidiphila</taxon>
    </lineage>
</organism>